<evidence type="ECO:0000313" key="4">
    <source>
        <dbReference type="Proteomes" id="UP000604273"/>
    </source>
</evidence>
<dbReference type="Proteomes" id="UP000604273">
    <property type="component" value="Unassembled WGS sequence"/>
</dbReference>
<reference evidence="3" key="2">
    <citation type="submission" date="2020-05" db="EMBL/GenBank/DDBJ databases">
        <authorList>
            <person name="Kim H.-S."/>
            <person name="Proctor R.H."/>
            <person name="Brown D.W."/>
        </authorList>
    </citation>
    <scope>NUCLEOTIDE SEQUENCE</scope>
    <source>
        <strain evidence="3">NRRL 45417</strain>
    </source>
</reference>
<sequence length="504" mass="56086">MSASAQDLGSQWANPGDILSILLLIGSDIVQAAITQLVGYRLRIPGTKTHVSITPVAFSFGWATYSFTNLLAAVGSMKLVPETDCPSIVVNCSNGFVRHNRSWVLGRILRDHEIHNSVDPRPISEGGRAESIRIDIFHMNPASTPHCDLVWWLGWTTLLVQLIIVILPGILYNDWAILGVALAGIALVAITCSLPQWMEEKWGTPSFSTHDKVTCLTRGNGHLHVMVFISSPGSWDLERLATHTPVPRAETRWISLILSILWVCLLISIAGLKRHTWFLIATGGLGMLQNVLAAGISRHPTSSNFHLTKFSHVPTIIGRRECYKDDPSSEVNLDEDIQGLSAVKSWVSQGTDRPSDDAQPSLSQQAPMPSWVSSMAEEDGAPEWLATLKPTPTEKINDTEPKSLPFSLNTWNPFTSHKPKQDKIIYASGVQGALVELEKWVPKAGLSMLPIFFPGGGLQYHDDDIRGNKFKKFWKRAYHTRTIRTEAEEKRRFEERKTRVLLEV</sequence>
<feature type="transmembrane region" description="Helical" evidence="2">
    <location>
        <begin position="277"/>
        <end position="296"/>
    </location>
</feature>
<reference evidence="3" key="1">
    <citation type="journal article" date="2020" name="BMC Genomics">
        <title>Correction to: Identification and distribution of gene clusters required for synthesis of sphingolipid metabolism inhibitors in diverse species of the filamentous fungus Fusarium.</title>
        <authorList>
            <person name="Kim H.S."/>
            <person name="Lohmar J.M."/>
            <person name="Busman M."/>
            <person name="Brown D.W."/>
            <person name="Naumann T.A."/>
            <person name="Divon H.H."/>
            <person name="Lysoe E."/>
            <person name="Uhlig S."/>
            <person name="Proctor R.H."/>
        </authorList>
    </citation>
    <scope>NUCLEOTIDE SEQUENCE</scope>
    <source>
        <strain evidence="3">NRRL 45417</strain>
    </source>
</reference>
<protein>
    <submittedName>
        <fullName evidence="3">Uncharacterized protein</fullName>
    </submittedName>
</protein>
<organism evidence="3 4">
    <name type="scientific">Fusarium gaditjirri</name>
    <dbReference type="NCBI Taxonomy" id="282569"/>
    <lineage>
        <taxon>Eukaryota</taxon>
        <taxon>Fungi</taxon>
        <taxon>Dikarya</taxon>
        <taxon>Ascomycota</taxon>
        <taxon>Pezizomycotina</taxon>
        <taxon>Sordariomycetes</taxon>
        <taxon>Hypocreomycetidae</taxon>
        <taxon>Hypocreales</taxon>
        <taxon>Nectriaceae</taxon>
        <taxon>Fusarium</taxon>
        <taxon>Fusarium nisikadoi species complex</taxon>
    </lineage>
</organism>
<name>A0A8H4T846_9HYPO</name>
<keyword evidence="4" id="KW-1185">Reference proteome</keyword>
<feature type="transmembrane region" description="Helical" evidence="2">
    <location>
        <begin position="51"/>
        <end position="74"/>
    </location>
</feature>
<evidence type="ECO:0000256" key="2">
    <source>
        <dbReference type="SAM" id="Phobius"/>
    </source>
</evidence>
<feature type="transmembrane region" description="Helical" evidence="2">
    <location>
        <begin position="149"/>
        <end position="168"/>
    </location>
</feature>
<feature type="compositionally biased region" description="Polar residues" evidence="1">
    <location>
        <begin position="348"/>
        <end position="373"/>
    </location>
</feature>
<proteinExistence type="predicted"/>
<dbReference type="OrthoDB" id="1937642at2759"/>
<feature type="transmembrane region" description="Helical" evidence="2">
    <location>
        <begin position="175"/>
        <end position="198"/>
    </location>
</feature>
<feature type="transmembrane region" description="Helical" evidence="2">
    <location>
        <begin position="253"/>
        <end position="270"/>
    </location>
</feature>
<accession>A0A8H4T846</accession>
<gene>
    <name evidence="3" type="ORF">FGADI_6304</name>
</gene>
<keyword evidence="2" id="KW-0472">Membrane</keyword>
<keyword evidence="2" id="KW-1133">Transmembrane helix</keyword>
<dbReference type="AlphaFoldDB" id="A0A8H4T846"/>
<comment type="caution">
    <text evidence="3">The sequence shown here is derived from an EMBL/GenBank/DDBJ whole genome shotgun (WGS) entry which is preliminary data.</text>
</comment>
<evidence type="ECO:0000256" key="1">
    <source>
        <dbReference type="SAM" id="MobiDB-lite"/>
    </source>
</evidence>
<keyword evidence="2" id="KW-0812">Transmembrane</keyword>
<dbReference type="EMBL" id="JABFAI010000143">
    <property type="protein sequence ID" value="KAF4953034.1"/>
    <property type="molecule type" value="Genomic_DNA"/>
</dbReference>
<evidence type="ECO:0000313" key="3">
    <source>
        <dbReference type="EMBL" id="KAF4953034.1"/>
    </source>
</evidence>
<feature type="transmembrane region" description="Helical" evidence="2">
    <location>
        <begin position="18"/>
        <end position="39"/>
    </location>
</feature>
<feature type="region of interest" description="Disordered" evidence="1">
    <location>
        <begin position="348"/>
        <end position="374"/>
    </location>
</feature>